<evidence type="ECO:0000256" key="1">
    <source>
        <dbReference type="SAM" id="SignalP"/>
    </source>
</evidence>
<name>A0ABY5E4A6_9BACT</name>
<keyword evidence="1" id="KW-0732">Signal</keyword>
<organism evidence="2 3">
    <name type="scientific">Arcobacter roscoffensis</name>
    <dbReference type="NCBI Taxonomy" id="2961520"/>
    <lineage>
        <taxon>Bacteria</taxon>
        <taxon>Pseudomonadati</taxon>
        <taxon>Campylobacterota</taxon>
        <taxon>Epsilonproteobacteria</taxon>
        <taxon>Campylobacterales</taxon>
        <taxon>Arcobacteraceae</taxon>
        <taxon>Arcobacter</taxon>
    </lineage>
</organism>
<dbReference type="Proteomes" id="UP001060012">
    <property type="component" value="Chromosome"/>
</dbReference>
<reference evidence="2" key="1">
    <citation type="submission" date="2022-07" db="EMBL/GenBank/DDBJ databases">
        <title>Arcobacter roscoffensis sp. nov., a marine bacterium isolated from coastal seawater collected from Roscoff, France.</title>
        <authorList>
            <person name="Pascual J."/>
            <person name="Lepeaux C."/>
            <person name="Methner A."/>
            <person name="Overmann J."/>
        </authorList>
    </citation>
    <scope>NUCLEOTIDE SEQUENCE</scope>
    <source>
        <strain evidence="2">ARW1-2F2</strain>
    </source>
</reference>
<gene>
    <name evidence="2" type="ORF">NJU99_10015</name>
</gene>
<feature type="signal peptide" evidence="1">
    <location>
        <begin position="1"/>
        <end position="22"/>
    </location>
</feature>
<evidence type="ECO:0008006" key="4">
    <source>
        <dbReference type="Google" id="ProtNLM"/>
    </source>
</evidence>
<proteinExistence type="predicted"/>
<feature type="chain" id="PRO_5046368384" description="DUF1090 domain-containing protein" evidence="1">
    <location>
        <begin position="23"/>
        <end position="93"/>
    </location>
</feature>
<keyword evidence="3" id="KW-1185">Reference proteome</keyword>
<accession>A0ABY5E4A6</accession>
<dbReference type="RefSeq" id="WP_254575781.1">
    <property type="nucleotide sequence ID" value="NZ_CP100595.1"/>
</dbReference>
<evidence type="ECO:0000313" key="3">
    <source>
        <dbReference type="Proteomes" id="UP001060012"/>
    </source>
</evidence>
<dbReference type="EMBL" id="CP100595">
    <property type="protein sequence ID" value="UTJ05600.1"/>
    <property type="molecule type" value="Genomic_DNA"/>
</dbReference>
<protein>
    <recommendedName>
        <fullName evidence="4">DUF1090 domain-containing protein</fullName>
    </recommendedName>
</protein>
<evidence type="ECO:0000313" key="2">
    <source>
        <dbReference type="EMBL" id="UTJ05600.1"/>
    </source>
</evidence>
<sequence length="93" mass="10909">MKKQIINIYMIFLIILSSTSWANNYKEISSSIVTGQYLSCKSLRAEIEKTQKFIDNLKNNKTENVSLAKRMQLNNEEKKLRDLKDIEISKNCY</sequence>